<feature type="region of interest" description="Disordered" evidence="3">
    <location>
        <begin position="193"/>
        <end position="368"/>
    </location>
</feature>
<dbReference type="SMART" id="SM01271">
    <property type="entry name" value="LSM14"/>
    <property type="match status" value="1"/>
</dbReference>
<feature type="domain" description="FFD box profile" evidence="5">
    <location>
        <begin position="270"/>
        <end position="286"/>
    </location>
</feature>
<dbReference type="OrthoDB" id="21539at2759"/>
<dbReference type="InterPro" id="IPR019050">
    <property type="entry name" value="FDF_dom"/>
</dbReference>
<dbReference type="InterPro" id="IPR025761">
    <property type="entry name" value="FFD_box"/>
</dbReference>
<dbReference type="Pfam" id="PF12701">
    <property type="entry name" value="LSM14"/>
    <property type="match status" value="1"/>
</dbReference>
<feature type="region of interest" description="Disordered" evidence="3">
    <location>
        <begin position="78"/>
        <end position="174"/>
    </location>
</feature>
<dbReference type="Gene3D" id="2.30.30.100">
    <property type="match status" value="1"/>
</dbReference>
<keyword evidence="9" id="KW-1185">Reference proteome</keyword>
<sequence length="368" mass="38361">MAGVSFIGKPISLISHSDIRYRGILHGIDPAASTISLSNVRSMGTESRRSAEDYIPPSDVPYEFIIFRASEVKDLSVDQTPSAAPAPQRNVHDDPAVIGAHSKNAPQPYPQQAPVAPAPPKQAPPAANNAQQPPFPQDAPASRPAPPSASQSNGSRSNGSNGNRPVSRSVNGANVSLENVERAMADLYVSDGAAPATAPRSGGRSAAIRAGEINIPSSDFDFQKSNARFDKTSFVTTPSEADGDSGDEAGKADSSKNQESEKSQEKSTEKAYNPKASFFDSLSSGRAAPAPREPAQRAPGQGNRGRRGGPNRREEERQKNVATFGEPGGGPGLMGPGAYIPGWGGHGRRGQPRGSGRRGAPRGGVTAS</sequence>
<dbReference type="PROSITE" id="PS51536">
    <property type="entry name" value="TFG"/>
    <property type="match status" value="1"/>
</dbReference>
<dbReference type="PROSITE" id="PS51512">
    <property type="entry name" value="DFDF"/>
    <property type="match status" value="1"/>
</dbReference>
<feature type="compositionally biased region" description="Gly residues" evidence="3">
    <location>
        <begin position="326"/>
        <end position="335"/>
    </location>
</feature>
<accession>A0A165AJ73</accession>
<feature type="compositionally biased region" description="Basic and acidic residues" evidence="3">
    <location>
        <begin position="248"/>
        <end position="269"/>
    </location>
</feature>
<dbReference type="GO" id="GO:0003729">
    <property type="term" value="F:mRNA binding"/>
    <property type="evidence" value="ECO:0007669"/>
    <property type="project" value="TreeGrafter"/>
</dbReference>
<evidence type="ECO:0000259" key="5">
    <source>
        <dbReference type="PROSITE" id="PS51513"/>
    </source>
</evidence>
<feature type="short sequence motif" description="FFD box" evidence="1">
    <location>
        <begin position="270"/>
        <end position="286"/>
    </location>
</feature>
<organism evidence="8 9">
    <name type="scientific">Sistotremastrum niveocremeum HHB9708</name>
    <dbReference type="NCBI Taxonomy" id="1314777"/>
    <lineage>
        <taxon>Eukaryota</taxon>
        <taxon>Fungi</taxon>
        <taxon>Dikarya</taxon>
        <taxon>Basidiomycota</taxon>
        <taxon>Agaricomycotina</taxon>
        <taxon>Agaricomycetes</taxon>
        <taxon>Sistotremastrales</taxon>
        <taxon>Sistotremastraceae</taxon>
        <taxon>Sertulicium</taxon>
        <taxon>Sertulicium niveocremeum</taxon>
    </lineage>
</organism>
<dbReference type="GO" id="GO:0000932">
    <property type="term" value="C:P-body"/>
    <property type="evidence" value="ECO:0007669"/>
    <property type="project" value="TreeGrafter"/>
</dbReference>
<reference evidence="8 9" key="1">
    <citation type="journal article" date="2016" name="Mol. Biol. Evol.">
        <title>Comparative Genomics of Early-Diverging Mushroom-Forming Fungi Provides Insights into the Origins of Lignocellulose Decay Capabilities.</title>
        <authorList>
            <person name="Nagy L.G."/>
            <person name="Riley R."/>
            <person name="Tritt A."/>
            <person name="Adam C."/>
            <person name="Daum C."/>
            <person name="Floudas D."/>
            <person name="Sun H."/>
            <person name="Yadav J.S."/>
            <person name="Pangilinan J."/>
            <person name="Larsson K.H."/>
            <person name="Matsuura K."/>
            <person name="Barry K."/>
            <person name="Labutti K."/>
            <person name="Kuo R."/>
            <person name="Ohm R.A."/>
            <person name="Bhattacharya S.S."/>
            <person name="Shirouzu T."/>
            <person name="Yoshinaga Y."/>
            <person name="Martin F.M."/>
            <person name="Grigoriev I.V."/>
            <person name="Hibbett D.S."/>
        </authorList>
    </citation>
    <scope>NUCLEOTIDE SEQUENCE [LARGE SCALE GENOMIC DNA]</scope>
    <source>
        <strain evidence="8 9">HHB9708</strain>
    </source>
</reference>
<dbReference type="InterPro" id="IPR025768">
    <property type="entry name" value="TFG_box"/>
</dbReference>
<proteinExistence type="predicted"/>
<dbReference type="PROSITE" id="PS51513">
    <property type="entry name" value="FFD"/>
    <property type="match status" value="1"/>
</dbReference>
<protein>
    <recommendedName>
        <fullName evidence="10">TFG box profile domain-containing protein</fullName>
    </recommendedName>
</protein>
<evidence type="ECO:0000259" key="7">
    <source>
        <dbReference type="PROSITE" id="PS52002"/>
    </source>
</evidence>
<feature type="compositionally biased region" description="Low complexity" evidence="3">
    <location>
        <begin position="148"/>
        <end position="169"/>
    </location>
</feature>
<dbReference type="InterPro" id="IPR025609">
    <property type="entry name" value="Lsm14-like_N"/>
</dbReference>
<dbReference type="SMART" id="SM01199">
    <property type="entry name" value="FDF"/>
    <property type="match status" value="1"/>
</dbReference>
<dbReference type="SUPFAM" id="SSF50182">
    <property type="entry name" value="Sm-like ribonucleoproteins"/>
    <property type="match status" value="1"/>
</dbReference>
<dbReference type="EMBL" id="KV419394">
    <property type="protein sequence ID" value="KZS99091.1"/>
    <property type="molecule type" value="Genomic_DNA"/>
</dbReference>
<dbReference type="InterPro" id="IPR047575">
    <property type="entry name" value="Sm"/>
</dbReference>
<dbReference type="PROSITE" id="PS52002">
    <property type="entry name" value="SM"/>
    <property type="match status" value="1"/>
</dbReference>
<dbReference type="GO" id="GO:0034063">
    <property type="term" value="P:stress granule assembly"/>
    <property type="evidence" value="ECO:0007669"/>
    <property type="project" value="TreeGrafter"/>
</dbReference>
<dbReference type="AlphaFoldDB" id="A0A165AJ73"/>
<evidence type="ECO:0000256" key="3">
    <source>
        <dbReference type="SAM" id="MobiDB-lite"/>
    </source>
</evidence>
<feature type="domain" description="DFDF" evidence="4">
    <location>
        <begin position="208"/>
        <end position="244"/>
    </location>
</feature>
<evidence type="ECO:0000313" key="9">
    <source>
        <dbReference type="Proteomes" id="UP000076722"/>
    </source>
</evidence>
<gene>
    <name evidence="8" type="ORF">SISNIDRAFT_492369</name>
</gene>
<dbReference type="CDD" id="cd01736">
    <property type="entry name" value="LSm14_N"/>
    <property type="match status" value="1"/>
</dbReference>
<dbReference type="PANTHER" id="PTHR13586:SF0">
    <property type="entry name" value="TRAILER HITCH, ISOFORM H"/>
    <property type="match status" value="1"/>
</dbReference>
<evidence type="ECO:0000256" key="2">
    <source>
        <dbReference type="PROSITE-ProRule" id="PRU00869"/>
    </source>
</evidence>
<dbReference type="GO" id="GO:0033962">
    <property type="term" value="P:P-body assembly"/>
    <property type="evidence" value="ECO:0007669"/>
    <property type="project" value="TreeGrafter"/>
</dbReference>
<name>A0A165AJ73_9AGAM</name>
<evidence type="ECO:0000256" key="1">
    <source>
        <dbReference type="PROSITE-ProRule" id="PRU00846"/>
    </source>
</evidence>
<evidence type="ECO:0000313" key="8">
    <source>
        <dbReference type="EMBL" id="KZS99091.1"/>
    </source>
</evidence>
<feature type="short sequence motif" description="TFG box" evidence="2">
    <location>
        <begin position="308"/>
        <end position="328"/>
    </location>
</feature>
<evidence type="ECO:0000259" key="6">
    <source>
        <dbReference type="PROSITE" id="PS51536"/>
    </source>
</evidence>
<feature type="compositionally biased region" description="Basic residues" evidence="3">
    <location>
        <begin position="346"/>
        <end position="360"/>
    </location>
</feature>
<dbReference type="PANTHER" id="PTHR13586">
    <property type="entry name" value="SCD6 PROTEIN-RELATED"/>
    <property type="match status" value="1"/>
</dbReference>
<dbReference type="InterPro" id="IPR010920">
    <property type="entry name" value="LSM_dom_sf"/>
</dbReference>
<feature type="domain" description="Sm" evidence="7">
    <location>
        <begin position="1"/>
        <end position="81"/>
    </location>
</feature>
<feature type="compositionally biased region" description="Pro residues" evidence="3">
    <location>
        <begin position="107"/>
        <end position="123"/>
    </location>
</feature>
<feature type="compositionally biased region" description="Pro residues" evidence="3">
    <location>
        <begin position="133"/>
        <end position="147"/>
    </location>
</feature>
<evidence type="ECO:0000259" key="4">
    <source>
        <dbReference type="PROSITE" id="PS51512"/>
    </source>
</evidence>
<dbReference type="Pfam" id="PF09532">
    <property type="entry name" value="FDF"/>
    <property type="match status" value="1"/>
</dbReference>
<dbReference type="STRING" id="1314777.A0A165AJ73"/>
<evidence type="ECO:0008006" key="10">
    <source>
        <dbReference type="Google" id="ProtNLM"/>
    </source>
</evidence>
<dbReference type="Proteomes" id="UP000076722">
    <property type="component" value="Unassembled WGS sequence"/>
</dbReference>
<dbReference type="InterPro" id="IPR025762">
    <property type="entry name" value="DFDF"/>
</dbReference>
<feature type="domain" description="TFG box profile" evidence="6">
    <location>
        <begin position="308"/>
        <end position="328"/>
    </location>
</feature>